<dbReference type="PANTHER" id="PTHR13831:SF0">
    <property type="entry name" value="PROTEIN HIRA"/>
    <property type="match status" value="1"/>
</dbReference>
<evidence type="ECO:0000256" key="2">
    <source>
        <dbReference type="ARBA" id="ARBA00007306"/>
    </source>
</evidence>
<evidence type="ECO:0000256" key="7">
    <source>
        <dbReference type="ARBA" id="ARBA00023163"/>
    </source>
</evidence>
<dbReference type="InterPro" id="IPR019015">
    <property type="entry name" value="HIRA_B_motif"/>
</dbReference>
<comment type="caution">
    <text evidence="14">The sequence shown here is derived from an EMBL/GenBank/DDBJ whole genome shotgun (WGS) entry which is preliminary data.</text>
</comment>
<evidence type="ECO:0000256" key="6">
    <source>
        <dbReference type="ARBA" id="ARBA00023015"/>
    </source>
</evidence>
<dbReference type="EMBL" id="KZ308850">
    <property type="protein sequence ID" value="KAG8234852.1"/>
    <property type="molecule type" value="Genomic_DNA"/>
</dbReference>
<dbReference type="FunFam" id="2.130.10.10:FF:001044">
    <property type="entry name" value="Protein HIRA"/>
    <property type="match status" value="1"/>
</dbReference>
<dbReference type="GO" id="GO:0000417">
    <property type="term" value="C:HIR complex"/>
    <property type="evidence" value="ECO:0007669"/>
    <property type="project" value="TreeGrafter"/>
</dbReference>
<keyword evidence="8 10" id="KW-0539">Nucleus</keyword>
<evidence type="ECO:0000313" key="15">
    <source>
        <dbReference type="Proteomes" id="UP000792457"/>
    </source>
</evidence>
<evidence type="ECO:0000256" key="3">
    <source>
        <dbReference type="ARBA" id="ARBA00022574"/>
    </source>
</evidence>
<feature type="repeat" description="WD" evidence="9">
    <location>
        <begin position="169"/>
        <end position="200"/>
    </location>
</feature>
<feature type="region of interest" description="Disordered" evidence="11">
    <location>
        <begin position="504"/>
        <end position="577"/>
    </location>
</feature>
<evidence type="ECO:0000256" key="10">
    <source>
        <dbReference type="RuleBase" id="RU364014"/>
    </source>
</evidence>
<dbReference type="PROSITE" id="PS50294">
    <property type="entry name" value="WD_REPEATS_REGION"/>
    <property type="match status" value="3"/>
</dbReference>
<feature type="compositionally biased region" description="Low complexity" evidence="11">
    <location>
        <begin position="415"/>
        <end position="426"/>
    </location>
</feature>
<dbReference type="GO" id="GO:0006338">
    <property type="term" value="P:chromatin remodeling"/>
    <property type="evidence" value="ECO:0007669"/>
    <property type="project" value="InterPro"/>
</dbReference>
<dbReference type="GO" id="GO:0006355">
    <property type="term" value="P:regulation of DNA-templated transcription"/>
    <property type="evidence" value="ECO:0007669"/>
    <property type="project" value="InterPro"/>
</dbReference>
<evidence type="ECO:0000259" key="12">
    <source>
        <dbReference type="Pfam" id="PF07569"/>
    </source>
</evidence>
<dbReference type="InterPro" id="IPR011494">
    <property type="entry name" value="HIRA-like_C"/>
</dbReference>
<dbReference type="Pfam" id="PF07569">
    <property type="entry name" value="Hira"/>
    <property type="match status" value="1"/>
</dbReference>
<evidence type="ECO:0000256" key="9">
    <source>
        <dbReference type="PROSITE-ProRule" id="PRU00221"/>
    </source>
</evidence>
<evidence type="ECO:0000313" key="14">
    <source>
        <dbReference type="EMBL" id="KAG8234852.1"/>
    </source>
</evidence>
<dbReference type="InterPro" id="IPR001680">
    <property type="entry name" value="WD40_rpt"/>
</dbReference>
<protein>
    <recommendedName>
        <fullName evidence="10">Protein HIRA</fullName>
    </recommendedName>
</protein>
<dbReference type="GO" id="GO:0000785">
    <property type="term" value="C:chromatin"/>
    <property type="evidence" value="ECO:0007669"/>
    <property type="project" value="TreeGrafter"/>
</dbReference>
<keyword evidence="7 10" id="KW-0804">Transcription</keyword>
<feature type="domain" description="Protein HIRA-like C-terminal" evidence="12">
    <location>
        <begin position="699"/>
        <end position="900"/>
    </location>
</feature>
<dbReference type="Pfam" id="PF00400">
    <property type="entry name" value="WD40"/>
    <property type="match status" value="1"/>
</dbReference>
<feature type="repeat" description="WD" evidence="9">
    <location>
        <begin position="126"/>
        <end position="158"/>
    </location>
</feature>
<feature type="compositionally biased region" description="Polar residues" evidence="11">
    <location>
        <begin position="969"/>
        <end position="989"/>
    </location>
</feature>
<dbReference type="OrthoDB" id="1741719at2759"/>
<evidence type="ECO:0000256" key="8">
    <source>
        <dbReference type="ARBA" id="ARBA00023242"/>
    </source>
</evidence>
<gene>
    <name evidence="14" type="ORF">J437_LFUL014701</name>
</gene>
<feature type="compositionally biased region" description="Basic and acidic residues" evidence="11">
    <location>
        <begin position="567"/>
        <end position="577"/>
    </location>
</feature>
<comment type="function">
    <text evidence="10">Required for replication-independent chromatin assembly and for the periodic repression of histone gene transcription during the cell cycle.</text>
</comment>
<dbReference type="Gene3D" id="2.130.10.10">
    <property type="entry name" value="YVTN repeat-like/Quinoprotein amine dehydrogenase"/>
    <property type="match status" value="2"/>
</dbReference>
<feature type="region of interest" description="Disordered" evidence="11">
    <location>
        <begin position="965"/>
        <end position="989"/>
    </location>
</feature>
<reference evidence="14" key="2">
    <citation type="submission" date="2017-10" db="EMBL/GenBank/DDBJ databases">
        <title>Ladona fulva Genome sequencing and assembly.</title>
        <authorList>
            <person name="Murali S."/>
            <person name="Richards S."/>
            <person name="Bandaranaike D."/>
            <person name="Bellair M."/>
            <person name="Blankenburg K."/>
            <person name="Chao H."/>
            <person name="Dinh H."/>
            <person name="Doddapaneni H."/>
            <person name="Dugan-Rocha S."/>
            <person name="Elkadiri S."/>
            <person name="Gnanaolivu R."/>
            <person name="Hernandez B."/>
            <person name="Skinner E."/>
            <person name="Javaid M."/>
            <person name="Lee S."/>
            <person name="Li M."/>
            <person name="Ming W."/>
            <person name="Munidasa M."/>
            <person name="Muniz J."/>
            <person name="Nguyen L."/>
            <person name="Hughes D."/>
            <person name="Osuji N."/>
            <person name="Pu L.-L."/>
            <person name="Puazo M."/>
            <person name="Qu C."/>
            <person name="Quiroz J."/>
            <person name="Raj R."/>
            <person name="Weissenberger G."/>
            <person name="Xin Y."/>
            <person name="Zou X."/>
            <person name="Han Y."/>
            <person name="Worley K."/>
            <person name="Muzny D."/>
            <person name="Gibbs R."/>
        </authorList>
    </citation>
    <scope>NUCLEOTIDE SEQUENCE</scope>
    <source>
        <strain evidence="14">Sampled in the wild</strain>
    </source>
</reference>
<evidence type="ECO:0000256" key="1">
    <source>
        <dbReference type="ARBA" id="ARBA00004123"/>
    </source>
</evidence>
<dbReference type="Pfam" id="PF09453">
    <property type="entry name" value="HIRA_B"/>
    <property type="match status" value="1"/>
</dbReference>
<dbReference type="GO" id="GO:0006351">
    <property type="term" value="P:DNA-templated transcription"/>
    <property type="evidence" value="ECO:0007669"/>
    <property type="project" value="InterPro"/>
</dbReference>
<dbReference type="PANTHER" id="PTHR13831">
    <property type="entry name" value="MEMBER OF THE HIR1 FAMILY OF WD-REPEAT PROTEINS"/>
    <property type="match status" value="1"/>
</dbReference>
<dbReference type="AlphaFoldDB" id="A0A8K0KHX4"/>
<evidence type="ECO:0000256" key="5">
    <source>
        <dbReference type="ARBA" id="ARBA00022853"/>
    </source>
</evidence>
<sequence length="989" mass="106058">MRLLKPHWVTHDDLPIFSVDIHPDGSRFATGGQGEDSGRVVIWNMAPVISHKSEMDENVPKMLCQIDNHLACVNCVRWSASGKFLASGGDDKLVMVWKIGSYSSGSTVFGGGGKVNVESWRCVSTLRGHGGDVLDLAWSPHDAWLATCSVDNTVIIWNALNLPEMVAVLKGHSGMVKGLAWDPVGKFVASQSDDKTLRIWRTADWKEDTVISEPFEECGGTTHVLRLSWSPDGQYLVSAHAMNGGGPTAQIVEREGWRQDKDFVGHRKAVTCVVSFLALLYRTSKDYSEICCGSYGLMKGCAFQMTLHERMYGKSLAMYWQGGVGGGIGGPATTIVENPELLSLKEEAEKKAANDAASTPVSSGPTETGSERPTVVPPKGPINKQIETRTSDGKRRITPMYIPDAGDQPQPFGASNSQQPTFSSSSEPKSRIVIEKRDDVIVQPNISNSSQHSSNTCLNIISTNATLQSGGNSRGLTGGVVQTEEKAIKVVNGAHDGATAVEEKVQGAEEQVKEISTPVTTHPRPERSSMFSVDGEKPVNRLAVKRKASDAQDRSSTTPATAPGSARRGDVEGKDASVQKLARVSTGHHLPGISSSHTPAPMMADSGIFLSPMRLAKSCLLQISGTSRYLEVENGSGAHTVRFKERSGDGYKVLWETALGGSRVAGAIVGPKVAAVVMEDGILHVFECGSGVSLSGMGGGRPFPPLVLPAPAARLSVTGNFLMAVTSKGGVSVWDISKSKVVIADESMMPIMRADSGQKVTILSCTLTQNGCPVVSLSTRKAFMYSVELGSWLLLGNAGDPIQQSSSHINFVRSVERESSSLPLHSVQSSQQSGRLVQCLPSSSSAMGPSTCILSFMELQLASCKALQSASEYRLWLLAMARFLAQEGLEWKLRLICDDLMGPAHKYASLSKSWESHILGLSKHSLLREVLAVIGSNLRLQRLYIEYSDQMEAIEQVPTARKQLGGKTELSQGSNNNAKGHTNSSNGAG</sequence>
<feature type="compositionally biased region" description="Basic and acidic residues" evidence="11">
    <location>
        <begin position="386"/>
        <end position="395"/>
    </location>
</feature>
<evidence type="ECO:0000256" key="4">
    <source>
        <dbReference type="ARBA" id="ARBA00022737"/>
    </source>
</evidence>
<keyword evidence="15" id="KW-1185">Reference proteome</keyword>
<name>A0A8K0KHX4_LADFU</name>
<dbReference type="SMART" id="SM00320">
    <property type="entry name" value="WD40"/>
    <property type="match status" value="5"/>
</dbReference>
<feature type="domain" description="CAF1B/HIR1 beta-propeller" evidence="13">
    <location>
        <begin position="1"/>
        <end position="204"/>
    </location>
</feature>
<keyword evidence="5 10" id="KW-0156">Chromatin regulator</keyword>
<keyword evidence="3 9" id="KW-0853">WD repeat</keyword>
<proteinExistence type="inferred from homology"/>
<dbReference type="GO" id="GO:0031491">
    <property type="term" value="F:nucleosome binding"/>
    <property type="evidence" value="ECO:0007669"/>
    <property type="project" value="TreeGrafter"/>
</dbReference>
<dbReference type="InterPro" id="IPR031120">
    <property type="entry name" value="HIR1-like"/>
</dbReference>
<feature type="compositionally biased region" description="Basic and acidic residues" evidence="11">
    <location>
        <begin position="504"/>
        <end position="513"/>
    </location>
</feature>
<feature type="compositionally biased region" description="Polar residues" evidence="11">
    <location>
        <begin position="356"/>
        <end position="368"/>
    </location>
</feature>
<organism evidence="14 15">
    <name type="scientific">Ladona fulva</name>
    <name type="common">Scarce chaser dragonfly</name>
    <name type="synonym">Libellula fulva</name>
    <dbReference type="NCBI Taxonomy" id="123851"/>
    <lineage>
        <taxon>Eukaryota</taxon>
        <taxon>Metazoa</taxon>
        <taxon>Ecdysozoa</taxon>
        <taxon>Arthropoda</taxon>
        <taxon>Hexapoda</taxon>
        <taxon>Insecta</taxon>
        <taxon>Pterygota</taxon>
        <taxon>Palaeoptera</taxon>
        <taxon>Odonata</taxon>
        <taxon>Epiprocta</taxon>
        <taxon>Anisoptera</taxon>
        <taxon>Libelluloidea</taxon>
        <taxon>Libellulidae</taxon>
        <taxon>Ladona</taxon>
    </lineage>
</organism>
<keyword evidence="10" id="KW-0678">Repressor</keyword>
<dbReference type="InterPro" id="IPR055410">
    <property type="entry name" value="Beta-prop_CAF1B_HIR1"/>
</dbReference>
<evidence type="ECO:0000259" key="13">
    <source>
        <dbReference type="Pfam" id="PF24105"/>
    </source>
</evidence>
<keyword evidence="4 10" id="KW-0677">Repeat</keyword>
<comment type="subcellular location">
    <subcellularLocation>
        <location evidence="1 10">Nucleus</location>
    </subcellularLocation>
</comment>
<accession>A0A8K0KHX4</accession>
<dbReference type="GO" id="GO:0005634">
    <property type="term" value="C:nucleus"/>
    <property type="evidence" value="ECO:0007669"/>
    <property type="project" value="UniProtKB-SubCell"/>
</dbReference>
<dbReference type="PROSITE" id="PS50082">
    <property type="entry name" value="WD_REPEATS_2"/>
    <property type="match status" value="3"/>
</dbReference>
<dbReference type="SUPFAM" id="SSF50978">
    <property type="entry name" value="WD40 repeat-like"/>
    <property type="match status" value="1"/>
</dbReference>
<dbReference type="Proteomes" id="UP000792457">
    <property type="component" value="Unassembled WGS sequence"/>
</dbReference>
<keyword evidence="6 10" id="KW-0805">Transcription regulation</keyword>
<dbReference type="InterPro" id="IPR036322">
    <property type="entry name" value="WD40_repeat_dom_sf"/>
</dbReference>
<feature type="region of interest" description="Disordered" evidence="11">
    <location>
        <begin position="348"/>
        <end position="430"/>
    </location>
</feature>
<reference evidence="14" key="1">
    <citation type="submission" date="2013-04" db="EMBL/GenBank/DDBJ databases">
        <authorList>
            <person name="Qu J."/>
            <person name="Murali S.C."/>
            <person name="Bandaranaike D."/>
            <person name="Bellair M."/>
            <person name="Blankenburg K."/>
            <person name="Chao H."/>
            <person name="Dinh H."/>
            <person name="Doddapaneni H."/>
            <person name="Downs B."/>
            <person name="Dugan-Rocha S."/>
            <person name="Elkadiri S."/>
            <person name="Gnanaolivu R.D."/>
            <person name="Hernandez B."/>
            <person name="Javaid M."/>
            <person name="Jayaseelan J.C."/>
            <person name="Lee S."/>
            <person name="Li M."/>
            <person name="Ming W."/>
            <person name="Munidasa M."/>
            <person name="Muniz J."/>
            <person name="Nguyen L."/>
            <person name="Ongeri F."/>
            <person name="Osuji N."/>
            <person name="Pu L.-L."/>
            <person name="Puazo M."/>
            <person name="Qu C."/>
            <person name="Quiroz J."/>
            <person name="Raj R."/>
            <person name="Weissenberger G."/>
            <person name="Xin Y."/>
            <person name="Zou X."/>
            <person name="Han Y."/>
            <person name="Richards S."/>
            <person name="Worley K."/>
            <person name="Muzny D."/>
            <person name="Gibbs R."/>
        </authorList>
    </citation>
    <scope>NUCLEOTIDE SEQUENCE</scope>
    <source>
        <strain evidence="14">Sampled in the wild</strain>
    </source>
</reference>
<dbReference type="Pfam" id="PF24105">
    <property type="entry name" value="Beta-prop_CAF1B_HIR1"/>
    <property type="match status" value="1"/>
</dbReference>
<evidence type="ECO:0000256" key="11">
    <source>
        <dbReference type="SAM" id="MobiDB-lite"/>
    </source>
</evidence>
<comment type="similarity">
    <text evidence="2 10">Belongs to the WD repeat HIR1 family.</text>
</comment>
<dbReference type="CDD" id="cd00200">
    <property type="entry name" value="WD40"/>
    <property type="match status" value="1"/>
</dbReference>
<dbReference type="InterPro" id="IPR015943">
    <property type="entry name" value="WD40/YVTN_repeat-like_dom_sf"/>
</dbReference>
<feature type="repeat" description="WD" evidence="9">
    <location>
        <begin position="66"/>
        <end position="107"/>
    </location>
</feature>